<dbReference type="Gene3D" id="3.30.420.250">
    <property type="match status" value="1"/>
</dbReference>
<dbReference type="KEGG" id="noj:EJ995_10380"/>
<gene>
    <name evidence="1" type="ORF">EJ995_10380</name>
</gene>
<evidence type="ECO:0000313" key="2">
    <source>
        <dbReference type="Proteomes" id="UP000279600"/>
    </source>
</evidence>
<dbReference type="Gene3D" id="3.30.420.260">
    <property type="match status" value="1"/>
</dbReference>
<protein>
    <submittedName>
        <fullName evidence="1">DUF3822 family protein</fullName>
    </submittedName>
</protein>
<sequence length="253" mass="29800">MQSRETTNNLPSSYRLSVLIHQDGLSFFIDNGNEIVNTITRDFKHQSNPIEILESIEQAYEQEDKLQQKFDEVNLIYHHSILSLVPASLYEESLQADYLKYNTRILQTDVISIDENVGNMNVNVVYIAYSNINNFFFDKYGDHQYYHYSSRLLPIIKEVDGLHIEMMDSHFYLTAIQQGKLIAHNSFPYDEIEDVLYYTLYAMSQHQLDPETIDTYLRGGNVDPKLFDLLYMYIRKLHRDKEYTIHLNKLICA</sequence>
<dbReference type="CDD" id="cd24013">
    <property type="entry name" value="ASKHA_ATPase_BT3980-like"/>
    <property type="match status" value="1"/>
</dbReference>
<dbReference type="EMBL" id="CP034549">
    <property type="protein sequence ID" value="AZQ44626.1"/>
    <property type="molecule type" value="Genomic_DNA"/>
</dbReference>
<keyword evidence="2" id="KW-1185">Reference proteome</keyword>
<accession>A0A3S9MZD1</accession>
<name>A0A3S9MZD1_9FLAO</name>
<evidence type="ECO:0000313" key="1">
    <source>
        <dbReference type="EMBL" id="AZQ44626.1"/>
    </source>
</evidence>
<dbReference type="InterPro" id="IPR024213">
    <property type="entry name" value="DUF3822"/>
</dbReference>
<proteinExistence type="predicted"/>
<organism evidence="1 2">
    <name type="scientific">Nonlabens ponticola</name>
    <dbReference type="NCBI Taxonomy" id="2496866"/>
    <lineage>
        <taxon>Bacteria</taxon>
        <taxon>Pseudomonadati</taxon>
        <taxon>Bacteroidota</taxon>
        <taxon>Flavobacteriia</taxon>
        <taxon>Flavobacteriales</taxon>
        <taxon>Flavobacteriaceae</taxon>
        <taxon>Nonlabens</taxon>
    </lineage>
</organism>
<dbReference type="Pfam" id="PF12864">
    <property type="entry name" value="DUF3822"/>
    <property type="match status" value="1"/>
</dbReference>
<dbReference type="OrthoDB" id="658622at2"/>
<dbReference type="AlphaFoldDB" id="A0A3S9MZD1"/>
<reference evidence="1 2" key="1">
    <citation type="submission" date="2018-12" db="EMBL/GenBank/DDBJ databases">
        <title>Complete genome of Nonlabens sp. MJ115.</title>
        <authorList>
            <person name="Choi H.S."/>
            <person name="Jung J."/>
        </authorList>
    </citation>
    <scope>NUCLEOTIDE SEQUENCE [LARGE SCALE GENOMIC DNA]</scope>
    <source>
        <strain evidence="1 2">MJ115</strain>
    </source>
</reference>
<dbReference type="Proteomes" id="UP000279600">
    <property type="component" value="Chromosome"/>
</dbReference>